<feature type="region of interest" description="Disordered" evidence="1">
    <location>
        <begin position="26"/>
        <end position="46"/>
    </location>
</feature>
<feature type="domain" description="BZIP" evidence="3">
    <location>
        <begin position="269"/>
        <end position="332"/>
    </location>
</feature>
<name>A0A5A8ECG7_CAFRO</name>
<keyword evidence="2" id="KW-0812">Transmembrane</keyword>
<evidence type="ECO:0000259" key="3">
    <source>
        <dbReference type="PROSITE" id="PS50217"/>
    </source>
</evidence>
<sequence length="742" mass="75174">MSHTNMLGPPPLDPYPFSALADDLDADLWGPPLPESTGPAFPDAGAASAAVLASSEAHDDKLDSQMLEGILGGLESAPRMEDSGVYAGASPSASAPTASRAASAAPAATSRDSRTYAWSGLDRSRPARREAARRAAASAAITPPPFGSAHASAAPAHRGSRRDTLTPTDHGEESCSGASLAGLSSGVVPQVSRRHRSGSAARHNHHPSSDSVCSSSVGPPRHARRHAADGALKSPLDMGASRTSSSSASSGRATAEGGDAPSRPRSKPAEDDETRKAKNRAAATRSREKRRAEMGELREENGQLRRQLEAKEAETARIRDEASGLRAQVALLTRLLEAQLCTAAQNGPAAAMAAAASAASARVPSSFPAAPRLHSESMKRPRDDDASTVSRGNSASTVSPRLSGATSVLSAATHQALPPRAGTSAAPPSSSSSSSSSCAAASATSPTSLAAEKQLPSSMSAVAAAAAAGRAAGDATAGTDCCSDRASAGAGSPCDSRASPYEEAAQPAVLRPLQQQSGGFVAVADAGAAGAAFEDAPPLPSARDRDTDGDVSGTELESACDCDDDDDCDCDSSGPAAKRPRRVRGVKRILATGLALVSVIAASLTGPSPDADAALGSSDAATTRSASGRALLAVEDVVDVASAAPQPAAAGRGAAWAGNVLYAWGALDAVLTVLAVLLCVLAFWSMAWPEVRRSLPRVGRPQSSSSGHEGRGRAALGRTGRPRRRTRSRAAPCETLRAVVVE</sequence>
<feature type="compositionally biased region" description="Basic residues" evidence="1">
    <location>
        <begin position="192"/>
        <end position="206"/>
    </location>
</feature>
<dbReference type="AlphaFoldDB" id="A0A5A8ECG7"/>
<evidence type="ECO:0000256" key="1">
    <source>
        <dbReference type="SAM" id="MobiDB-lite"/>
    </source>
</evidence>
<protein>
    <recommendedName>
        <fullName evidence="3">BZIP domain-containing protein</fullName>
    </recommendedName>
</protein>
<organism evidence="4 5">
    <name type="scientific">Cafeteria roenbergensis</name>
    <name type="common">Marine flagellate</name>
    <dbReference type="NCBI Taxonomy" id="33653"/>
    <lineage>
        <taxon>Eukaryota</taxon>
        <taxon>Sar</taxon>
        <taxon>Stramenopiles</taxon>
        <taxon>Bigyra</taxon>
        <taxon>Opalozoa</taxon>
        <taxon>Bicosoecida</taxon>
        <taxon>Cafeteriaceae</taxon>
        <taxon>Cafeteria</taxon>
    </lineage>
</organism>
<feature type="compositionally biased region" description="Acidic residues" evidence="1">
    <location>
        <begin position="558"/>
        <end position="570"/>
    </location>
</feature>
<dbReference type="InterPro" id="IPR046347">
    <property type="entry name" value="bZIP_sf"/>
</dbReference>
<accession>A0A5A8ECG7</accession>
<feature type="compositionally biased region" description="Low complexity" evidence="1">
    <location>
        <begin position="89"/>
        <end position="110"/>
    </location>
</feature>
<dbReference type="GO" id="GO:0003700">
    <property type="term" value="F:DNA-binding transcription factor activity"/>
    <property type="evidence" value="ECO:0007669"/>
    <property type="project" value="InterPro"/>
</dbReference>
<feature type="transmembrane region" description="Helical" evidence="2">
    <location>
        <begin position="661"/>
        <end position="684"/>
    </location>
</feature>
<dbReference type="PROSITE" id="PS00036">
    <property type="entry name" value="BZIP_BASIC"/>
    <property type="match status" value="1"/>
</dbReference>
<comment type="caution">
    <text evidence="4">The sequence shown here is derived from an EMBL/GenBank/DDBJ whole genome shotgun (WGS) entry which is preliminary data.</text>
</comment>
<feature type="compositionally biased region" description="Basic and acidic residues" evidence="1">
    <location>
        <begin position="122"/>
        <end position="133"/>
    </location>
</feature>
<feature type="region of interest" description="Disordered" evidence="1">
    <location>
        <begin position="532"/>
        <end position="578"/>
    </location>
</feature>
<evidence type="ECO:0000313" key="5">
    <source>
        <dbReference type="Proteomes" id="UP000322899"/>
    </source>
</evidence>
<feature type="region of interest" description="Disordered" evidence="1">
    <location>
        <begin position="367"/>
        <end position="440"/>
    </location>
</feature>
<dbReference type="PROSITE" id="PS50217">
    <property type="entry name" value="BZIP"/>
    <property type="match status" value="1"/>
</dbReference>
<dbReference type="SMART" id="SM00338">
    <property type="entry name" value="BRLZ"/>
    <property type="match status" value="1"/>
</dbReference>
<feature type="compositionally biased region" description="Low complexity" evidence="1">
    <location>
        <begin position="239"/>
        <end position="255"/>
    </location>
</feature>
<feature type="compositionally biased region" description="Low complexity" evidence="1">
    <location>
        <begin position="176"/>
        <end position="186"/>
    </location>
</feature>
<dbReference type="Proteomes" id="UP000322899">
    <property type="component" value="Unassembled WGS sequence"/>
</dbReference>
<gene>
    <name evidence="4" type="ORF">FNF27_04917</name>
</gene>
<dbReference type="CDD" id="cd14686">
    <property type="entry name" value="bZIP"/>
    <property type="match status" value="1"/>
</dbReference>
<feature type="compositionally biased region" description="Basic and acidic residues" evidence="1">
    <location>
        <begin position="161"/>
        <end position="173"/>
    </location>
</feature>
<evidence type="ECO:0000313" key="4">
    <source>
        <dbReference type="EMBL" id="KAA0173581.1"/>
    </source>
</evidence>
<feature type="compositionally biased region" description="Low complexity" evidence="1">
    <location>
        <begin position="423"/>
        <end position="440"/>
    </location>
</feature>
<keyword evidence="2" id="KW-0472">Membrane</keyword>
<feature type="region of interest" description="Disordered" evidence="1">
    <location>
        <begin position="695"/>
        <end position="731"/>
    </location>
</feature>
<feature type="compositionally biased region" description="Polar residues" evidence="1">
    <location>
        <begin position="387"/>
        <end position="413"/>
    </location>
</feature>
<feature type="compositionally biased region" description="Basic and acidic residues" evidence="1">
    <location>
        <begin position="267"/>
        <end position="276"/>
    </location>
</feature>
<keyword evidence="2" id="KW-1133">Transmembrane helix</keyword>
<dbReference type="SUPFAM" id="SSF57959">
    <property type="entry name" value="Leucine zipper domain"/>
    <property type="match status" value="1"/>
</dbReference>
<feature type="compositionally biased region" description="Basic and acidic residues" evidence="1">
    <location>
        <begin position="373"/>
        <end position="385"/>
    </location>
</feature>
<dbReference type="EMBL" id="VLTO01000031">
    <property type="protein sequence ID" value="KAA0173581.1"/>
    <property type="molecule type" value="Genomic_DNA"/>
</dbReference>
<reference evidence="4 5" key="1">
    <citation type="submission" date="2019-07" db="EMBL/GenBank/DDBJ databases">
        <title>Genomes of Cafeteria roenbergensis.</title>
        <authorList>
            <person name="Fischer M.G."/>
            <person name="Hackl T."/>
            <person name="Roman M."/>
        </authorList>
    </citation>
    <scope>NUCLEOTIDE SEQUENCE [LARGE SCALE GENOMIC DNA]</scope>
    <source>
        <strain evidence="4 5">E4-10P</strain>
    </source>
</reference>
<dbReference type="PROSITE" id="PS00018">
    <property type="entry name" value="EF_HAND_1"/>
    <property type="match status" value="1"/>
</dbReference>
<dbReference type="InterPro" id="IPR004827">
    <property type="entry name" value="bZIP"/>
</dbReference>
<feature type="compositionally biased region" description="Basic and acidic residues" evidence="1">
    <location>
        <begin position="290"/>
        <end position="307"/>
    </location>
</feature>
<dbReference type="InterPro" id="IPR018247">
    <property type="entry name" value="EF_Hand_1_Ca_BS"/>
</dbReference>
<dbReference type="Gene3D" id="1.20.5.170">
    <property type="match status" value="1"/>
</dbReference>
<proteinExistence type="predicted"/>
<evidence type="ECO:0000256" key="2">
    <source>
        <dbReference type="SAM" id="Phobius"/>
    </source>
</evidence>
<feature type="region of interest" description="Disordered" evidence="1">
    <location>
        <begin position="73"/>
        <end position="307"/>
    </location>
</feature>